<evidence type="ECO:0000256" key="1">
    <source>
        <dbReference type="ARBA" id="ARBA00023002"/>
    </source>
</evidence>
<dbReference type="GO" id="GO:0008106">
    <property type="term" value="F:alcohol dehydrogenase (NADP+) activity"/>
    <property type="evidence" value="ECO:0007669"/>
    <property type="project" value="TreeGrafter"/>
</dbReference>
<dbReference type="GO" id="GO:0046872">
    <property type="term" value="F:metal ion binding"/>
    <property type="evidence" value="ECO:0007669"/>
    <property type="project" value="InterPro"/>
</dbReference>
<gene>
    <name evidence="4" type="ORF">QN215_00880</name>
</gene>
<evidence type="ECO:0000313" key="4">
    <source>
        <dbReference type="EMBL" id="XDS44730.1"/>
    </source>
</evidence>
<dbReference type="GO" id="GO:1990362">
    <property type="term" value="F:butanol dehydrogenase (NAD+) activity"/>
    <property type="evidence" value="ECO:0007669"/>
    <property type="project" value="InterPro"/>
</dbReference>
<proteinExistence type="predicted"/>
<dbReference type="RefSeq" id="WP_369344274.1">
    <property type="nucleotide sequence ID" value="NZ_CP129674.1"/>
</dbReference>
<feature type="domain" description="Alcohol dehydrogenase iron-type/glycerol dehydrogenase GldA" evidence="2">
    <location>
        <begin position="9"/>
        <end position="176"/>
    </location>
</feature>
<sequence>MQAFEFHEPTRTIFGRHALDQLSSVLLQLHVNSILAVSGTTYPEELGIRTTVAAVCDELGIDLIWSDEVRPNPRLELVHRLIGTAREHHVNLVIAVGGGSSIDTAKTIALGVPYHNDVWDFFQRKAVPATALPIGVISTIPGSGSEQSDCAVIQEGKNKVFFEHPLILPTFAIINPEFSRSVPTVYQSSAIADMTAHLLEVYATDEAPVDVTDRLIEASFTSILIYGRKVIRDPEDVDVRSELHMLSAVTHNDGILGKGRIPDWVGHKIEHEISGLFGLIHGEGMSIVTPAWLRFVASRKPDKLVQFATRVFHIDAVSWTNAEIVEIAAAELETFYRELGLHTRLSEHGISQSDLEKIALRATKHGSILLGNYLQLNTADVIELLEYAL</sequence>
<keyword evidence="1 4" id="KW-0560">Oxidoreductase</keyword>
<dbReference type="InterPro" id="IPR056798">
    <property type="entry name" value="ADH_Fe_C"/>
</dbReference>
<dbReference type="AlphaFoldDB" id="A0AB39U7K4"/>
<reference evidence="4" key="1">
    <citation type="submission" date="2023-07" db="EMBL/GenBank/DDBJ databases">
        <title>Bifidobacterium aquikefiriaerophilum sp. nov. and Bifidobacterium eccum sp. nov., isolated from water kefir.</title>
        <authorList>
            <person name="Breselge S."/>
            <person name="Bellassi P."/>
            <person name="Barcenilla C."/>
            <person name="Alvarez-Ordonez A."/>
            <person name="Morelli L."/>
            <person name="Cotter P.D."/>
        </authorList>
    </citation>
    <scope>NUCLEOTIDE SEQUENCE</scope>
    <source>
        <strain evidence="4">WK041_4_12</strain>
    </source>
</reference>
<dbReference type="SUPFAM" id="SSF56796">
    <property type="entry name" value="Dehydroquinate synthase-like"/>
    <property type="match status" value="1"/>
</dbReference>
<protein>
    <submittedName>
        <fullName evidence="4">Iron-containing alcohol dehydrogenase</fullName>
        <ecNumber evidence="4">1.1.1.-</ecNumber>
    </submittedName>
</protein>
<dbReference type="GO" id="GO:0005829">
    <property type="term" value="C:cytosol"/>
    <property type="evidence" value="ECO:0007669"/>
    <property type="project" value="TreeGrafter"/>
</dbReference>
<dbReference type="KEGG" id="baqk:QN215_00880"/>
<dbReference type="Pfam" id="PF25137">
    <property type="entry name" value="ADH_Fe_C"/>
    <property type="match status" value="1"/>
</dbReference>
<dbReference type="EC" id="1.1.1.-" evidence="4"/>
<name>A0AB39U7K4_9BIFI</name>
<dbReference type="InterPro" id="IPR001670">
    <property type="entry name" value="ADH_Fe/GldA"/>
</dbReference>
<dbReference type="PANTHER" id="PTHR43633">
    <property type="entry name" value="ALCOHOL DEHYDROGENASE YQHD"/>
    <property type="match status" value="1"/>
</dbReference>
<dbReference type="FunFam" id="3.40.50.1970:FF:000003">
    <property type="entry name" value="Alcohol dehydrogenase, iron-containing"/>
    <property type="match status" value="1"/>
</dbReference>
<dbReference type="EMBL" id="CP129674">
    <property type="protein sequence ID" value="XDS44730.1"/>
    <property type="molecule type" value="Genomic_DNA"/>
</dbReference>
<dbReference type="Gene3D" id="1.20.1090.10">
    <property type="entry name" value="Dehydroquinate synthase-like - alpha domain"/>
    <property type="match status" value="1"/>
</dbReference>
<dbReference type="PANTHER" id="PTHR43633:SF1">
    <property type="entry name" value="ALCOHOL DEHYDROGENASE YQHD"/>
    <property type="match status" value="1"/>
</dbReference>
<dbReference type="Pfam" id="PF00465">
    <property type="entry name" value="Fe-ADH"/>
    <property type="match status" value="1"/>
</dbReference>
<dbReference type="GO" id="GO:1990002">
    <property type="term" value="F:methylglyoxal reductase (NADPH) (acetol producing) activity"/>
    <property type="evidence" value="ECO:0007669"/>
    <property type="project" value="TreeGrafter"/>
</dbReference>
<accession>A0AB39U7K4</accession>
<dbReference type="Gene3D" id="3.40.50.1970">
    <property type="match status" value="1"/>
</dbReference>
<dbReference type="CDD" id="cd08187">
    <property type="entry name" value="BDH"/>
    <property type="match status" value="1"/>
</dbReference>
<evidence type="ECO:0000259" key="2">
    <source>
        <dbReference type="Pfam" id="PF00465"/>
    </source>
</evidence>
<feature type="domain" description="Fe-containing alcohol dehydrogenase-like C-terminal" evidence="3">
    <location>
        <begin position="193"/>
        <end position="388"/>
    </location>
</feature>
<organism evidence="4">
    <name type="scientific">Bifidobacterium aquikefiricola</name>
    <dbReference type="NCBI Taxonomy" id="3059038"/>
    <lineage>
        <taxon>Bacteria</taxon>
        <taxon>Bacillati</taxon>
        <taxon>Actinomycetota</taxon>
        <taxon>Actinomycetes</taxon>
        <taxon>Bifidobacteriales</taxon>
        <taxon>Bifidobacteriaceae</taxon>
        <taxon>Bifidobacterium</taxon>
    </lineage>
</organism>
<evidence type="ECO:0000259" key="3">
    <source>
        <dbReference type="Pfam" id="PF25137"/>
    </source>
</evidence>
<dbReference type="InterPro" id="IPR044731">
    <property type="entry name" value="BDH-like"/>
</dbReference>